<evidence type="ECO:0008006" key="4">
    <source>
        <dbReference type="Google" id="ProtNLM"/>
    </source>
</evidence>
<protein>
    <recommendedName>
        <fullName evidence="4">snRNA-activating protein complex subunit 1</fullName>
    </recommendedName>
</protein>
<dbReference type="AlphaFoldDB" id="A0A8C4EQT8"/>
<dbReference type="GO" id="GO:0043565">
    <property type="term" value="F:sequence-specific DNA binding"/>
    <property type="evidence" value="ECO:0007669"/>
    <property type="project" value="TreeGrafter"/>
</dbReference>
<feature type="region of interest" description="Disordered" evidence="1">
    <location>
        <begin position="226"/>
        <end position="255"/>
    </location>
</feature>
<dbReference type="GO" id="GO:0042795">
    <property type="term" value="P:snRNA transcription by RNA polymerase II"/>
    <property type="evidence" value="ECO:0007669"/>
    <property type="project" value="TreeGrafter"/>
</dbReference>
<dbReference type="PANTHER" id="PTHR15131:SF3">
    <property type="entry name" value="SNRNA-ACTIVATING PROTEIN COMPLEX SUBUNIT 1"/>
    <property type="match status" value="1"/>
</dbReference>
<dbReference type="GeneTree" id="ENSGT00390000018691"/>
<proteinExistence type="predicted"/>
<feature type="region of interest" description="Disordered" evidence="1">
    <location>
        <begin position="271"/>
        <end position="301"/>
    </location>
</feature>
<reference evidence="2" key="2">
    <citation type="submission" date="2025-09" db="UniProtKB">
        <authorList>
            <consortium name="Ensembl"/>
        </authorList>
    </citation>
    <scope>IDENTIFICATION</scope>
</reference>
<dbReference type="InterPro" id="IPR019188">
    <property type="entry name" value="SNAPC1"/>
</dbReference>
<dbReference type="GO" id="GO:0019185">
    <property type="term" value="C:snRNA-activating protein complex"/>
    <property type="evidence" value="ECO:0007669"/>
    <property type="project" value="TreeGrafter"/>
</dbReference>
<dbReference type="Ensembl" id="ENSDLAT00005022586.2">
    <property type="protein sequence ID" value="ENSDLAP00005021087.2"/>
    <property type="gene ID" value="ENSDLAG00005009764.2"/>
</dbReference>
<dbReference type="GO" id="GO:0042796">
    <property type="term" value="P:snRNA transcription by RNA polymerase III"/>
    <property type="evidence" value="ECO:0007669"/>
    <property type="project" value="TreeGrafter"/>
</dbReference>
<keyword evidence="3" id="KW-1185">Reference proteome</keyword>
<dbReference type="PANTHER" id="PTHR15131">
    <property type="entry name" value="SMALL NUCLEAR RNA ACTIVATING COMPLEX, POLYPEPTIDE 1"/>
    <property type="match status" value="1"/>
</dbReference>
<organism evidence="2 3">
    <name type="scientific">Dicentrarchus labrax</name>
    <name type="common">European seabass</name>
    <name type="synonym">Morone labrax</name>
    <dbReference type="NCBI Taxonomy" id="13489"/>
    <lineage>
        <taxon>Eukaryota</taxon>
        <taxon>Metazoa</taxon>
        <taxon>Chordata</taxon>
        <taxon>Craniata</taxon>
        <taxon>Vertebrata</taxon>
        <taxon>Euteleostomi</taxon>
        <taxon>Actinopterygii</taxon>
        <taxon>Neopterygii</taxon>
        <taxon>Teleostei</taxon>
        <taxon>Neoteleostei</taxon>
        <taxon>Acanthomorphata</taxon>
        <taxon>Eupercaria</taxon>
        <taxon>Moronidae</taxon>
        <taxon>Dicentrarchus</taxon>
    </lineage>
</organism>
<evidence type="ECO:0000256" key="1">
    <source>
        <dbReference type="SAM" id="MobiDB-lite"/>
    </source>
</evidence>
<reference evidence="2" key="1">
    <citation type="submission" date="2025-08" db="UniProtKB">
        <authorList>
            <consortium name="Ensembl"/>
        </authorList>
    </citation>
    <scope>IDENTIFICATION</scope>
</reference>
<dbReference type="Proteomes" id="UP000694389">
    <property type="component" value="Unassembled WGS sequence"/>
</dbReference>
<dbReference type="Pfam" id="PF09808">
    <property type="entry name" value="SNAPC1"/>
    <property type="match status" value="1"/>
</dbReference>
<evidence type="ECO:0000313" key="2">
    <source>
        <dbReference type="Ensembl" id="ENSDLAP00005021087.2"/>
    </source>
</evidence>
<sequence>PTGVRNVTKTYVEELLARFQQTDSVRYEEFSAIWREMGLSDVFLGIARVGELKRFCRITLATAVKYFLPPYSYQIRVGGLYLMFAFYHTQLAVPPLNIRLALRDWAQVKKFLMDSVNSGHQDVIYIYRKLDAARAIHYTAMPHFLTFQKQKRPKKEVVCADFLGRATAIQELMTADFLTELNNIQSHYEKLKEGTVELSGQVSMTHRDLSTHLKDRMSEFITWQQKTFSQDTKDKNSGDDEEKPTEAEASSSRARLLSSIKQKSYRHFQEVSKARRHRQAETVESCSSGAEEAPQRKRPPSLRARTWKSLGVMQEESTVQAWLLSAPEKKFGLFLFLHVKASWLHLENDPLM</sequence>
<evidence type="ECO:0000313" key="3">
    <source>
        <dbReference type="Proteomes" id="UP000694389"/>
    </source>
</evidence>
<accession>A0A8C4EQT8</accession>
<name>A0A8C4EQT8_DICLA</name>